<comment type="caution">
    <text evidence="12">The sequence shown here is derived from an EMBL/GenBank/DDBJ whole genome shotgun (WGS) entry which is preliminary data.</text>
</comment>
<evidence type="ECO:0000256" key="9">
    <source>
        <dbReference type="ARBA" id="ARBA00047594"/>
    </source>
</evidence>
<dbReference type="GO" id="GO:0050380">
    <property type="term" value="F:undecaprenyl-diphosphatase activity"/>
    <property type="evidence" value="ECO:0007669"/>
    <property type="project" value="UniProtKB-EC"/>
</dbReference>
<dbReference type="PANTHER" id="PTHR14969">
    <property type="entry name" value="SPHINGOSINE-1-PHOSPHATE PHOSPHOHYDROLASE"/>
    <property type="match status" value="1"/>
</dbReference>
<evidence type="ECO:0000256" key="4">
    <source>
        <dbReference type="ARBA" id="ARBA00022692"/>
    </source>
</evidence>
<evidence type="ECO:0000256" key="1">
    <source>
        <dbReference type="ARBA" id="ARBA00004651"/>
    </source>
</evidence>
<dbReference type="Pfam" id="PF01569">
    <property type="entry name" value="PAP2"/>
    <property type="match status" value="1"/>
</dbReference>
<dbReference type="InterPro" id="IPR000326">
    <property type="entry name" value="PAP2/HPO"/>
</dbReference>
<dbReference type="GO" id="GO:0005886">
    <property type="term" value="C:plasma membrane"/>
    <property type="evidence" value="ECO:0007669"/>
    <property type="project" value="UniProtKB-SubCell"/>
</dbReference>
<dbReference type="PANTHER" id="PTHR14969:SF62">
    <property type="entry name" value="DECAPRENYLPHOSPHORYL-5-PHOSPHORIBOSE PHOSPHATASE RV3807C-RELATED"/>
    <property type="match status" value="1"/>
</dbReference>
<evidence type="ECO:0000313" key="13">
    <source>
        <dbReference type="Proteomes" id="UP000093366"/>
    </source>
</evidence>
<evidence type="ECO:0000259" key="11">
    <source>
        <dbReference type="SMART" id="SM00014"/>
    </source>
</evidence>
<feature type="transmembrane region" description="Helical" evidence="10">
    <location>
        <begin position="28"/>
        <end position="52"/>
    </location>
</feature>
<accession>A0A1C0TLU7</accession>
<comment type="subcellular location">
    <subcellularLocation>
        <location evidence="1">Cell membrane</location>
        <topology evidence="1">Multi-pass membrane protein</topology>
    </subcellularLocation>
</comment>
<keyword evidence="7 10" id="KW-0472">Membrane</keyword>
<keyword evidence="5" id="KW-0378">Hydrolase</keyword>
<reference evidence="13" key="1">
    <citation type="submission" date="2016-07" db="EMBL/GenBank/DDBJ databases">
        <authorList>
            <person name="Florea S."/>
            <person name="Webb J.S."/>
            <person name="Jaromczyk J."/>
            <person name="Schardl C.L."/>
        </authorList>
    </citation>
    <scope>NUCLEOTIDE SEQUENCE [LARGE SCALE GENOMIC DNA]</scope>
    <source>
        <strain evidence="13">IPB1</strain>
    </source>
</reference>
<evidence type="ECO:0000256" key="2">
    <source>
        <dbReference type="ARBA" id="ARBA00012374"/>
    </source>
</evidence>
<comment type="catalytic activity">
    <reaction evidence="9">
        <text>di-trans,octa-cis-undecaprenyl diphosphate + H2O = di-trans,octa-cis-undecaprenyl phosphate + phosphate + H(+)</text>
        <dbReference type="Rhea" id="RHEA:28094"/>
        <dbReference type="ChEBI" id="CHEBI:15377"/>
        <dbReference type="ChEBI" id="CHEBI:15378"/>
        <dbReference type="ChEBI" id="CHEBI:43474"/>
        <dbReference type="ChEBI" id="CHEBI:58405"/>
        <dbReference type="ChEBI" id="CHEBI:60392"/>
        <dbReference type="EC" id="3.6.1.27"/>
    </reaction>
</comment>
<evidence type="ECO:0000256" key="6">
    <source>
        <dbReference type="ARBA" id="ARBA00022989"/>
    </source>
</evidence>
<dbReference type="Proteomes" id="UP000093366">
    <property type="component" value="Unassembled WGS sequence"/>
</dbReference>
<evidence type="ECO:0000256" key="10">
    <source>
        <dbReference type="SAM" id="Phobius"/>
    </source>
</evidence>
<keyword evidence="6 10" id="KW-1133">Transmembrane helix</keyword>
<organism evidence="12 13">
    <name type="scientific">Pseudoalteromonas luteoviolacea</name>
    <dbReference type="NCBI Taxonomy" id="43657"/>
    <lineage>
        <taxon>Bacteria</taxon>
        <taxon>Pseudomonadati</taxon>
        <taxon>Pseudomonadota</taxon>
        <taxon>Gammaproteobacteria</taxon>
        <taxon>Alteromonadales</taxon>
        <taxon>Pseudoalteromonadaceae</taxon>
        <taxon>Pseudoalteromonas</taxon>
    </lineage>
</organism>
<dbReference type="RefSeq" id="WP_065792282.1">
    <property type="nucleotide sequence ID" value="NZ_JAGJED010000014.1"/>
</dbReference>
<dbReference type="OrthoDB" id="9780507at2"/>
<dbReference type="EMBL" id="MAUJ01000008">
    <property type="protein sequence ID" value="OCQ19738.1"/>
    <property type="molecule type" value="Genomic_DNA"/>
</dbReference>
<evidence type="ECO:0000256" key="8">
    <source>
        <dbReference type="ARBA" id="ARBA00032707"/>
    </source>
</evidence>
<feature type="domain" description="Phosphatidic acid phosphatase type 2/haloperoxidase" evidence="11">
    <location>
        <begin position="63"/>
        <end position="168"/>
    </location>
</feature>
<proteinExistence type="predicted"/>
<dbReference type="InterPro" id="IPR036938">
    <property type="entry name" value="PAP2/HPO_sf"/>
</dbReference>
<dbReference type="AlphaFoldDB" id="A0A1C0TLU7"/>
<protein>
    <recommendedName>
        <fullName evidence="2">undecaprenyl-diphosphate phosphatase</fullName>
        <ecNumber evidence="2">3.6.1.27</ecNumber>
    </recommendedName>
    <alternativeName>
        <fullName evidence="8">Undecaprenyl pyrophosphate phosphatase</fullName>
    </alternativeName>
</protein>
<evidence type="ECO:0000256" key="5">
    <source>
        <dbReference type="ARBA" id="ARBA00022801"/>
    </source>
</evidence>
<sequence length="174" mass="19109">MMKAQIIKLDTALYFALYKPKRGPWFKWFMLMLSKSGNGGLYVILALLNGYFMGKVGVIFFQTVLVAFAIERPLYFLLKKHFARVRPCDCLAVKAMLTPSDKFSLPSGHSAGAWLYATCLMEVYPILTIPLIVWATGVSLSRVLVGVHYPADVIIGALMGSGCAVLAIGILGEL</sequence>
<feature type="transmembrane region" description="Helical" evidence="10">
    <location>
        <begin position="58"/>
        <end position="78"/>
    </location>
</feature>
<evidence type="ECO:0000313" key="12">
    <source>
        <dbReference type="EMBL" id="OCQ19738.1"/>
    </source>
</evidence>
<evidence type="ECO:0000256" key="7">
    <source>
        <dbReference type="ARBA" id="ARBA00023136"/>
    </source>
</evidence>
<dbReference type="SMART" id="SM00014">
    <property type="entry name" value="acidPPc"/>
    <property type="match status" value="1"/>
</dbReference>
<gene>
    <name evidence="12" type="ORF">A7985_20210</name>
</gene>
<evidence type="ECO:0000256" key="3">
    <source>
        <dbReference type="ARBA" id="ARBA00022475"/>
    </source>
</evidence>
<feature type="transmembrane region" description="Helical" evidence="10">
    <location>
        <begin position="113"/>
        <end position="133"/>
    </location>
</feature>
<name>A0A1C0TLU7_9GAMM</name>
<keyword evidence="4 10" id="KW-0812">Transmembrane</keyword>
<dbReference type="Gene3D" id="1.20.144.10">
    <property type="entry name" value="Phosphatidic acid phosphatase type 2/haloperoxidase"/>
    <property type="match status" value="1"/>
</dbReference>
<feature type="transmembrane region" description="Helical" evidence="10">
    <location>
        <begin position="153"/>
        <end position="172"/>
    </location>
</feature>
<dbReference type="SUPFAM" id="SSF48317">
    <property type="entry name" value="Acid phosphatase/Vanadium-dependent haloperoxidase"/>
    <property type="match status" value="1"/>
</dbReference>
<keyword evidence="3" id="KW-1003">Cell membrane</keyword>
<dbReference type="EC" id="3.6.1.27" evidence="2"/>